<comment type="cofactor">
    <cofactor evidence="1">
        <name>heme</name>
        <dbReference type="ChEBI" id="CHEBI:30413"/>
    </cofactor>
</comment>
<dbReference type="SUPFAM" id="SSF48264">
    <property type="entry name" value="Cytochrome P450"/>
    <property type="match status" value="1"/>
</dbReference>
<evidence type="ECO:0000256" key="7">
    <source>
        <dbReference type="ARBA" id="ARBA00023033"/>
    </source>
</evidence>
<organism evidence="8 9">
    <name type="scientific">Macrophomina phaseolina</name>
    <dbReference type="NCBI Taxonomy" id="35725"/>
    <lineage>
        <taxon>Eukaryota</taxon>
        <taxon>Fungi</taxon>
        <taxon>Dikarya</taxon>
        <taxon>Ascomycota</taxon>
        <taxon>Pezizomycotina</taxon>
        <taxon>Dothideomycetes</taxon>
        <taxon>Dothideomycetes incertae sedis</taxon>
        <taxon>Botryosphaeriales</taxon>
        <taxon>Botryosphaeriaceae</taxon>
        <taxon>Macrophomina</taxon>
    </lineage>
</organism>
<dbReference type="InterPro" id="IPR050121">
    <property type="entry name" value="Cytochrome_P450_monoxygenase"/>
</dbReference>
<dbReference type="PRINTS" id="PR00463">
    <property type="entry name" value="EP450I"/>
</dbReference>
<proteinExistence type="inferred from homology"/>
<sequence>MEESNVFKIIYSIFLHPLRRFPGPLTHAATRLPYCVHLRRGNLPFHIHALHAAYGPVVRVAPDELTFSSLGAWKDIMGHQHRAREFGKWGNFYRPVPSSDEGPRLRRALAYGFSDKAMREQGPLITRYVNLLVRRLHENCDGGSQGTGHPFVDNFTTFDLIGDPAFGESGGVMMQTSAFFPGLTKILPKLVLENAKEAKGNHDALTRAKLERRVELGKERKSPDTLAKLTDEIRSTFQSEDEININSAGQLKYMLAWLNEALRLYPPTPGGPPRVVPQGGGNIVGNSVPENTVVSVHMWAAYHDRSNFTKPFEIRPERHLGDSRFASDKLDMLQPFQAGPRAYLGRNLAHAEMRTILAPVIYNFDIKLAEDSKDWIGKQKIYCLWNKGPLNVYLTPVSRL</sequence>
<comment type="caution">
    <text evidence="8">The sequence shown here is derived from an EMBL/GenBank/DDBJ whole genome shotgun (WGS) entry which is preliminary data.</text>
</comment>
<dbReference type="PANTHER" id="PTHR24305">
    <property type="entry name" value="CYTOCHROME P450"/>
    <property type="match status" value="1"/>
</dbReference>
<reference evidence="8 9" key="1">
    <citation type="journal article" date="2021" name="Nat. Commun.">
        <title>Genetic determinants of endophytism in the Arabidopsis root mycobiome.</title>
        <authorList>
            <person name="Mesny F."/>
            <person name="Miyauchi S."/>
            <person name="Thiergart T."/>
            <person name="Pickel B."/>
            <person name="Atanasova L."/>
            <person name="Karlsson M."/>
            <person name="Huettel B."/>
            <person name="Barry K.W."/>
            <person name="Haridas S."/>
            <person name="Chen C."/>
            <person name="Bauer D."/>
            <person name="Andreopoulos W."/>
            <person name="Pangilinan J."/>
            <person name="LaButti K."/>
            <person name="Riley R."/>
            <person name="Lipzen A."/>
            <person name="Clum A."/>
            <person name="Drula E."/>
            <person name="Henrissat B."/>
            <person name="Kohler A."/>
            <person name="Grigoriev I.V."/>
            <person name="Martin F.M."/>
            <person name="Hacquard S."/>
        </authorList>
    </citation>
    <scope>NUCLEOTIDE SEQUENCE [LARGE SCALE GENOMIC DNA]</scope>
    <source>
        <strain evidence="8 9">MPI-SDFR-AT-0080</strain>
    </source>
</reference>
<accession>A0ABQ8G5W6</accession>
<keyword evidence="9" id="KW-1185">Reference proteome</keyword>
<keyword evidence="4" id="KW-0479">Metal-binding</keyword>
<evidence type="ECO:0000256" key="1">
    <source>
        <dbReference type="ARBA" id="ARBA00001971"/>
    </source>
</evidence>
<dbReference type="Gene3D" id="1.10.630.10">
    <property type="entry name" value="Cytochrome P450"/>
    <property type="match status" value="2"/>
</dbReference>
<gene>
    <name evidence="8" type="ORF">B0J12DRAFT_761109</name>
</gene>
<evidence type="ECO:0000256" key="3">
    <source>
        <dbReference type="ARBA" id="ARBA00022617"/>
    </source>
</evidence>
<keyword evidence="7" id="KW-0503">Monooxygenase</keyword>
<evidence type="ECO:0000256" key="5">
    <source>
        <dbReference type="ARBA" id="ARBA00023002"/>
    </source>
</evidence>
<evidence type="ECO:0000313" key="9">
    <source>
        <dbReference type="Proteomes" id="UP000774617"/>
    </source>
</evidence>
<keyword evidence="5" id="KW-0560">Oxidoreductase</keyword>
<evidence type="ECO:0000256" key="2">
    <source>
        <dbReference type="ARBA" id="ARBA00010617"/>
    </source>
</evidence>
<dbReference type="CDD" id="cd11058">
    <property type="entry name" value="CYP60B-like"/>
    <property type="match status" value="1"/>
</dbReference>
<dbReference type="InterPro" id="IPR036396">
    <property type="entry name" value="Cyt_P450_sf"/>
</dbReference>
<dbReference type="EMBL" id="JAGTJR010000023">
    <property type="protein sequence ID" value="KAH7043333.1"/>
    <property type="molecule type" value="Genomic_DNA"/>
</dbReference>
<evidence type="ECO:0000313" key="8">
    <source>
        <dbReference type="EMBL" id="KAH7043333.1"/>
    </source>
</evidence>
<dbReference type="InterPro" id="IPR002401">
    <property type="entry name" value="Cyt_P450_E_grp-I"/>
</dbReference>
<name>A0ABQ8G5W6_9PEZI</name>
<dbReference type="Proteomes" id="UP000774617">
    <property type="component" value="Unassembled WGS sequence"/>
</dbReference>
<dbReference type="InterPro" id="IPR001128">
    <property type="entry name" value="Cyt_P450"/>
</dbReference>
<protein>
    <submittedName>
        <fullName evidence="8">Cytochrome P450</fullName>
    </submittedName>
</protein>
<keyword evidence="6" id="KW-0408">Iron</keyword>
<keyword evidence="3" id="KW-0349">Heme</keyword>
<dbReference type="Pfam" id="PF00067">
    <property type="entry name" value="p450"/>
    <property type="match status" value="1"/>
</dbReference>
<evidence type="ECO:0000256" key="6">
    <source>
        <dbReference type="ARBA" id="ARBA00023004"/>
    </source>
</evidence>
<evidence type="ECO:0000256" key="4">
    <source>
        <dbReference type="ARBA" id="ARBA00022723"/>
    </source>
</evidence>
<comment type="similarity">
    <text evidence="2">Belongs to the cytochrome P450 family.</text>
</comment>
<dbReference type="PANTHER" id="PTHR24305:SF230">
    <property type="entry name" value="P450, PUTATIVE (EUROFUNG)-RELATED"/>
    <property type="match status" value="1"/>
</dbReference>